<dbReference type="InterPro" id="IPR059000">
    <property type="entry name" value="ATPase_P-type_domA"/>
</dbReference>
<dbReference type="GO" id="GO:0005524">
    <property type="term" value="F:ATP binding"/>
    <property type="evidence" value="ECO:0007669"/>
    <property type="project" value="InterPro"/>
</dbReference>
<evidence type="ECO:0000256" key="2">
    <source>
        <dbReference type="ARBA" id="ARBA00022692"/>
    </source>
</evidence>
<reference evidence="8" key="2">
    <citation type="submission" date="2021-03" db="UniProtKB">
        <authorList>
            <consortium name="EnsemblPlants"/>
        </authorList>
    </citation>
    <scope>IDENTIFICATION</scope>
</reference>
<dbReference type="InterPro" id="IPR001757">
    <property type="entry name" value="P_typ_ATPase"/>
</dbReference>
<evidence type="ECO:0000256" key="3">
    <source>
        <dbReference type="ARBA" id="ARBA00022842"/>
    </source>
</evidence>
<dbReference type="GO" id="GO:0016887">
    <property type="term" value="F:ATP hydrolysis activity"/>
    <property type="evidence" value="ECO:0007669"/>
    <property type="project" value="InterPro"/>
</dbReference>
<accession>A0A803MS89</accession>
<dbReference type="SUPFAM" id="SSF81653">
    <property type="entry name" value="Calcium ATPase, transduction domain A"/>
    <property type="match status" value="1"/>
</dbReference>
<dbReference type="InterPro" id="IPR008250">
    <property type="entry name" value="ATPase_P-typ_transduc_dom_A_sf"/>
</dbReference>
<name>A0A803MS89_CHEQI</name>
<evidence type="ECO:0000256" key="6">
    <source>
        <dbReference type="SAM" id="Phobius"/>
    </source>
</evidence>
<feature type="transmembrane region" description="Helical" evidence="6">
    <location>
        <begin position="564"/>
        <end position="584"/>
    </location>
</feature>
<dbReference type="InterPro" id="IPR036412">
    <property type="entry name" value="HAD-like_sf"/>
</dbReference>
<dbReference type="Proteomes" id="UP000596660">
    <property type="component" value="Unplaced"/>
</dbReference>
<feature type="transmembrane region" description="Helical" evidence="6">
    <location>
        <begin position="232"/>
        <end position="253"/>
    </location>
</feature>
<evidence type="ECO:0000259" key="7">
    <source>
        <dbReference type="Pfam" id="PF00122"/>
    </source>
</evidence>
<dbReference type="Pfam" id="PF00122">
    <property type="entry name" value="E1-E2_ATPase"/>
    <property type="match status" value="1"/>
</dbReference>
<dbReference type="GO" id="GO:0016020">
    <property type="term" value="C:membrane"/>
    <property type="evidence" value="ECO:0007669"/>
    <property type="project" value="UniProtKB-SubCell"/>
</dbReference>
<dbReference type="PRINTS" id="PR00120">
    <property type="entry name" value="HATPASE"/>
</dbReference>
<dbReference type="InterPro" id="IPR023298">
    <property type="entry name" value="ATPase_P-typ_TM_dom_sf"/>
</dbReference>
<feature type="transmembrane region" description="Helical" evidence="6">
    <location>
        <begin position="596"/>
        <end position="625"/>
    </location>
</feature>
<keyword evidence="2 6" id="KW-0812">Transmembrane</keyword>
<keyword evidence="3" id="KW-0460">Magnesium</keyword>
<keyword evidence="4 6" id="KW-1133">Transmembrane helix</keyword>
<keyword evidence="9" id="KW-1185">Reference proteome</keyword>
<evidence type="ECO:0000256" key="1">
    <source>
        <dbReference type="ARBA" id="ARBA00004370"/>
    </source>
</evidence>
<sequence length="628" mass="69654">MAKRRVSRGIDWEANFLKFLHSILNPRMLATIIAVVIGWDQNFNWPWPVMVVVILLHLMTSLNIIKSENVINENLTTLMTPLAKKVKVLRDGRWTEEHSTLLVPGDVINIEAGDIIQADVRLLGEYPVVIDEYVITGQDMSLVIKRTGDAAYSSCICEHGTSEAVIVATGNQTAFRNKVFPDDTPHKVRYLERVLAGIWNVCICMVAVGMLVQIAVMYPFQHRAFRTGIDNLLVILIAGIPIAPHANVSFIIYRGSQILALKGAILKRWAAIKEIADMDVLCTDTSGILAMNKLTADKNLVGLGTLAKLVTVSSLLEHNKDKTTSASLFDDLIEKPNASSESTYGVVEQLQARKLRCGMIGNDINDVPALKKADIGIATENATDVDRRASDIVLTEPGLNVIIKAVLICRKISQKIKEYLINTLAMTAHTILVFMLLTSIWKFDFPPLLMLQIVVFDEVLSCTFAPYRVKQSLLVADRWGMLDILKLGIVIGVYLALGTIIFFWTACETDFFQRVFGVASLLVEAPHSNNAKLVAAVYLQVSISLHSLIFFTQSRKWSSVIRDGSAVLMFLVVQLLANLIAVYADWGALQGIGWSWAGVIWLYNIILYILLLSIKVLGAFMLSLLSRS</sequence>
<feature type="transmembrane region" description="Helical" evidence="6">
    <location>
        <begin position="45"/>
        <end position="65"/>
    </location>
</feature>
<feature type="transmembrane region" description="Helical" evidence="6">
    <location>
        <begin position="487"/>
        <end position="506"/>
    </location>
</feature>
<dbReference type="PANTHER" id="PTHR42861">
    <property type="entry name" value="CALCIUM-TRANSPORTING ATPASE"/>
    <property type="match status" value="1"/>
</dbReference>
<feature type="transmembrane region" description="Helical" evidence="6">
    <location>
        <begin position="20"/>
        <end position="39"/>
    </location>
</feature>
<dbReference type="SUPFAM" id="SSF56784">
    <property type="entry name" value="HAD-like"/>
    <property type="match status" value="1"/>
</dbReference>
<evidence type="ECO:0000313" key="9">
    <source>
        <dbReference type="Proteomes" id="UP000596660"/>
    </source>
</evidence>
<dbReference type="InterPro" id="IPR023214">
    <property type="entry name" value="HAD_sf"/>
</dbReference>
<protein>
    <recommendedName>
        <fullName evidence="7">P-type ATPase A domain-containing protein</fullName>
    </recommendedName>
</protein>
<keyword evidence="5 6" id="KW-0472">Membrane</keyword>
<evidence type="ECO:0000256" key="4">
    <source>
        <dbReference type="ARBA" id="ARBA00022989"/>
    </source>
</evidence>
<evidence type="ECO:0000256" key="5">
    <source>
        <dbReference type="ARBA" id="ARBA00023136"/>
    </source>
</evidence>
<dbReference type="Gene3D" id="3.40.50.1000">
    <property type="entry name" value="HAD superfamily/HAD-like"/>
    <property type="match status" value="1"/>
</dbReference>
<feature type="transmembrane region" description="Helical" evidence="6">
    <location>
        <begin position="419"/>
        <end position="441"/>
    </location>
</feature>
<dbReference type="Gene3D" id="1.20.1110.10">
    <property type="entry name" value="Calcium-transporting ATPase, transmembrane domain"/>
    <property type="match status" value="2"/>
</dbReference>
<dbReference type="Gramene" id="AUR62034348-RA">
    <property type="protein sequence ID" value="AUR62034348-RA:cds"/>
    <property type="gene ID" value="AUR62034348"/>
</dbReference>
<organism evidence="8 9">
    <name type="scientific">Chenopodium quinoa</name>
    <name type="common">Quinoa</name>
    <dbReference type="NCBI Taxonomy" id="63459"/>
    <lineage>
        <taxon>Eukaryota</taxon>
        <taxon>Viridiplantae</taxon>
        <taxon>Streptophyta</taxon>
        <taxon>Embryophyta</taxon>
        <taxon>Tracheophyta</taxon>
        <taxon>Spermatophyta</taxon>
        <taxon>Magnoliopsida</taxon>
        <taxon>eudicotyledons</taxon>
        <taxon>Gunneridae</taxon>
        <taxon>Pentapetalae</taxon>
        <taxon>Caryophyllales</taxon>
        <taxon>Chenopodiaceae</taxon>
        <taxon>Chenopodioideae</taxon>
        <taxon>Atripliceae</taxon>
        <taxon>Chenopodium</taxon>
    </lineage>
</organism>
<dbReference type="EnsemblPlants" id="AUR62034348-RA">
    <property type="protein sequence ID" value="AUR62034348-RA:cds"/>
    <property type="gene ID" value="AUR62034348"/>
</dbReference>
<evidence type="ECO:0000313" key="8">
    <source>
        <dbReference type="EnsemblPlants" id="AUR62034348-RA:cds"/>
    </source>
</evidence>
<dbReference type="SUPFAM" id="SSF81665">
    <property type="entry name" value="Calcium ATPase, transmembrane domain M"/>
    <property type="match status" value="1"/>
</dbReference>
<feature type="domain" description="P-type ATPase A" evidence="7">
    <location>
        <begin position="83"/>
        <end position="176"/>
    </location>
</feature>
<feature type="transmembrane region" description="Helical" evidence="6">
    <location>
        <begin position="197"/>
        <end position="220"/>
    </location>
</feature>
<reference evidence="8" key="1">
    <citation type="journal article" date="2017" name="Nature">
        <title>The genome of Chenopodium quinoa.</title>
        <authorList>
            <person name="Jarvis D.E."/>
            <person name="Ho Y.S."/>
            <person name="Lightfoot D.J."/>
            <person name="Schmoeckel S.M."/>
            <person name="Li B."/>
            <person name="Borm T.J.A."/>
            <person name="Ohyanagi H."/>
            <person name="Mineta K."/>
            <person name="Michell C.T."/>
            <person name="Saber N."/>
            <person name="Kharbatia N.M."/>
            <person name="Rupper R.R."/>
            <person name="Sharp A.R."/>
            <person name="Dally N."/>
            <person name="Boughton B.A."/>
            <person name="Woo Y.H."/>
            <person name="Gao G."/>
            <person name="Schijlen E.G.W.M."/>
            <person name="Guo X."/>
            <person name="Momin A.A."/>
            <person name="Negrao S."/>
            <person name="Al-Babili S."/>
            <person name="Gehring C."/>
            <person name="Roessner U."/>
            <person name="Jung C."/>
            <person name="Murphy K."/>
            <person name="Arold S.T."/>
            <person name="Gojobori T."/>
            <person name="van der Linden C.G."/>
            <person name="van Loo E.N."/>
            <person name="Jellen E.N."/>
            <person name="Maughan P.J."/>
            <person name="Tester M."/>
        </authorList>
    </citation>
    <scope>NUCLEOTIDE SEQUENCE [LARGE SCALE GENOMIC DNA]</scope>
    <source>
        <strain evidence="8">cv. PI 614886</strain>
    </source>
</reference>
<comment type="subcellular location">
    <subcellularLocation>
        <location evidence="1">Membrane</location>
    </subcellularLocation>
</comment>
<dbReference type="AlphaFoldDB" id="A0A803MS89"/>
<proteinExistence type="predicted"/>
<dbReference type="Gene3D" id="2.70.150.10">
    <property type="entry name" value="Calcium-transporting ATPase, cytoplasmic transduction domain A"/>
    <property type="match status" value="1"/>
</dbReference>